<keyword evidence="4 11" id="KW-0808">Transferase</keyword>
<evidence type="ECO:0000256" key="11">
    <source>
        <dbReference type="HAMAP-Rule" id="MF_00228"/>
    </source>
</evidence>
<dbReference type="SUPFAM" id="SSF53613">
    <property type="entry name" value="Ribokinase-like"/>
    <property type="match status" value="1"/>
</dbReference>
<keyword evidence="9 11" id="KW-0460">Magnesium</keyword>
<keyword evidence="6 11" id="KW-0547">Nucleotide-binding</keyword>
<dbReference type="NCBIfam" id="NF006830">
    <property type="entry name" value="PRK09355.1"/>
    <property type="match status" value="1"/>
</dbReference>
<comment type="similarity">
    <text evidence="11">Belongs to the Thz kinase family.</text>
</comment>
<evidence type="ECO:0000256" key="4">
    <source>
        <dbReference type="ARBA" id="ARBA00022679"/>
    </source>
</evidence>
<evidence type="ECO:0000256" key="3">
    <source>
        <dbReference type="ARBA" id="ARBA00004868"/>
    </source>
</evidence>
<feature type="binding site" evidence="11">
    <location>
        <position position="163"/>
    </location>
    <ligand>
        <name>ATP</name>
        <dbReference type="ChEBI" id="CHEBI:30616"/>
    </ligand>
</feature>
<reference evidence="12" key="2">
    <citation type="submission" date="2023-06" db="EMBL/GenBank/DDBJ databases">
        <authorList>
            <person name="Zeman M."/>
            <person name="Kubasova T."/>
            <person name="Jahodarova E."/>
            <person name="Nykrynova M."/>
            <person name="Rychlik I."/>
        </authorList>
    </citation>
    <scope>NUCLEOTIDE SEQUENCE</scope>
    <source>
        <strain evidence="12">105_WCHN</strain>
    </source>
</reference>
<evidence type="ECO:0000256" key="8">
    <source>
        <dbReference type="ARBA" id="ARBA00022840"/>
    </source>
</evidence>
<evidence type="ECO:0000256" key="9">
    <source>
        <dbReference type="ARBA" id="ARBA00022842"/>
    </source>
</evidence>
<dbReference type="EMBL" id="JAUDEO010000008">
    <property type="protein sequence ID" value="MDM8333422.1"/>
    <property type="molecule type" value="Genomic_DNA"/>
</dbReference>
<comment type="function">
    <text evidence="11">Catalyzes the phosphorylation of the hydroxyl group of 4-methyl-5-beta-hydroxyethylthiazole (THZ).</text>
</comment>
<evidence type="ECO:0000256" key="6">
    <source>
        <dbReference type="ARBA" id="ARBA00022741"/>
    </source>
</evidence>
<dbReference type="Gene3D" id="3.40.1190.20">
    <property type="match status" value="1"/>
</dbReference>
<keyword evidence="8 11" id="KW-0067">ATP-binding</keyword>
<evidence type="ECO:0000256" key="1">
    <source>
        <dbReference type="ARBA" id="ARBA00001771"/>
    </source>
</evidence>
<keyword evidence="13" id="KW-1185">Reference proteome</keyword>
<dbReference type="Pfam" id="PF02110">
    <property type="entry name" value="HK"/>
    <property type="match status" value="1"/>
</dbReference>
<evidence type="ECO:0000313" key="12">
    <source>
        <dbReference type="EMBL" id="MDM8333422.1"/>
    </source>
</evidence>
<comment type="caution">
    <text evidence="12">The sequence shown here is derived from an EMBL/GenBank/DDBJ whole genome shotgun (WGS) entry which is preliminary data.</text>
</comment>
<dbReference type="RefSeq" id="WP_289559228.1">
    <property type="nucleotide sequence ID" value="NZ_JAUDEO010000008.1"/>
</dbReference>
<dbReference type="HAMAP" id="MF_00228">
    <property type="entry name" value="Thz_kinase"/>
    <property type="match status" value="1"/>
</dbReference>
<comment type="catalytic activity">
    <reaction evidence="1 11">
        <text>5-(2-hydroxyethyl)-4-methylthiazole + ATP = 4-methyl-5-(2-phosphooxyethyl)-thiazole + ADP + H(+)</text>
        <dbReference type="Rhea" id="RHEA:24212"/>
        <dbReference type="ChEBI" id="CHEBI:15378"/>
        <dbReference type="ChEBI" id="CHEBI:17957"/>
        <dbReference type="ChEBI" id="CHEBI:30616"/>
        <dbReference type="ChEBI" id="CHEBI:58296"/>
        <dbReference type="ChEBI" id="CHEBI:456216"/>
        <dbReference type="EC" id="2.7.1.50"/>
    </reaction>
</comment>
<dbReference type="InterPro" id="IPR029056">
    <property type="entry name" value="Ribokinase-like"/>
</dbReference>
<name>A0ABT7VL04_9LACO</name>
<accession>A0ABT7VL04</accession>
<feature type="binding site" evidence="11">
    <location>
        <position position="41"/>
    </location>
    <ligand>
        <name>substrate</name>
    </ligand>
</feature>
<sequence>MSRQFIKLLRTHQPITFTVANTVTSSKVADALGALGASPIMSVEVQEARELVKVAQAVVLNLGTPTKQLKTELATVAQAANQTNTPLVLDPVACGSTAFRLQLARQLLSTHHFTIIRGNAGEIASLVGIDWHNHGIDAGIGHDDPSAIAKRCAIKYQTTVVLSGDQDIITDGQQVFKNSQSTRWLTVNVGAGDILSSVIGALLGVGADPLTAGLIACRIITTAGIRAGKGATGLGNWQAHFLDELSRISDKDLAI</sequence>
<evidence type="ECO:0000256" key="10">
    <source>
        <dbReference type="ARBA" id="ARBA00022977"/>
    </source>
</evidence>
<dbReference type="PIRSF" id="PIRSF000513">
    <property type="entry name" value="Thz_kinase"/>
    <property type="match status" value="1"/>
</dbReference>
<feature type="binding site" evidence="11">
    <location>
        <position position="190"/>
    </location>
    <ligand>
        <name>substrate</name>
    </ligand>
</feature>
<evidence type="ECO:0000256" key="5">
    <source>
        <dbReference type="ARBA" id="ARBA00022723"/>
    </source>
</evidence>
<comment type="cofactor">
    <cofactor evidence="2 11">
        <name>Mg(2+)</name>
        <dbReference type="ChEBI" id="CHEBI:18420"/>
    </cofactor>
</comment>
<proteinExistence type="inferred from homology"/>
<dbReference type="Proteomes" id="UP001529423">
    <property type="component" value="Unassembled WGS sequence"/>
</dbReference>
<dbReference type="CDD" id="cd01170">
    <property type="entry name" value="THZ_kinase"/>
    <property type="match status" value="1"/>
</dbReference>
<keyword evidence="7 11" id="KW-0418">Kinase</keyword>
<keyword evidence="5 11" id="KW-0479">Metal-binding</keyword>
<dbReference type="EC" id="2.7.1.50" evidence="11"/>
<evidence type="ECO:0000256" key="2">
    <source>
        <dbReference type="ARBA" id="ARBA00001946"/>
    </source>
</evidence>
<protein>
    <recommendedName>
        <fullName evidence="11">Hydroxyethylthiazole kinase</fullName>
        <ecNumber evidence="11">2.7.1.50</ecNumber>
    </recommendedName>
    <alternativeName>
        <fullName evidence="11">4-methyl-5-beta-hydroxyethylthiazole kinase</fullName>
        <shortName evidence="11">TH kinase</shortName>
        <shortName evidence="11">Thz kinase</shortName>
    </alternativeName>
</protein>
<dbReference type="GO" id="GO:0004417">
    <property type="term" value="F:hydroxyethylthiazole kinase activity"/>
    <property type="evidence" value="ECO:0007669"/>
    <property type="project" value="UniProtKB-EC"/>
</dbReference>
<feature type="binding site" evidence="11">
    <location>
        <position position="117"/>
    </location>
    <ligand>
        <name>ATP</name>
        <dbReference type="ChEBI" id="CHEBI:30616"/>
    </ligand>
</feature>
<dbReference type="InterPro" id="IPR000417">
    <property type="entry name" value="Hyethyz_kinase"/>
</dbReference>
<keyword evidence="10 11" id="KW-0784">Thiamine biosynthesis</keyword>
<gene>
    <name evidence="11 12" type="primary">thiM</name>
    <name evidence="12" type="ORF">QUW46_02355</name>
</gene>
<evidence type="ECO:0000313" key="13">
    <source>
        <dbReference type="Proteomes" id="UP001529423"/>
    </source>
</evidence>
<dbReference type="PRINTS" id="PR01099">
    <property type="entry name" value="HYETHTZKNASE"/>
</dbReference>
<organism evidence="12 13">
    <name type="scientific">Limosilactobacillus panis</name>
    <dbReference type="NCBI Taxonomy" id="47493"/>
    <lineage>
        <taxon>Bacteria</taxon>
        <taxon>Bacillati</taxon>
        <taxon>Bacillota</taxon>
        <taxon>Bacilli</taxon>
        <taxon>Lactobacillales</taxon>
        <taxon>Lactobacillaceae</taxon>
        <taxon>Limosilactobacillus</taxon>
    </lineage>
</organism>
<comment type="pathway">
    <text evidence="3 11">Cofactor biosynthesis; thiamine diphosphate biosynthesis; 4-methyl-5-(2-phosphoethyl)-thiazole from 5-(2-hydroxyethyl)-4-methylthiazole: step 1/1.</text>
</comment>
<reference evidence="12" key="1">
    <citation type="submission" date="2023-06" db="EMBL/GenBank/DDBJ databases">
        <title>Identification and characterization of horizontal gene transfer across gut microbiota members of farm animals based on homology search.</title>
        <authorList>
            <person name="Schwarzerova J."/>
            <person name="Nykrynova M."/>
            <person name="Jureckova K."/>
            <person name="Cejkova D."/>
            <person name="Rychlik I."/>
        </authorList>
    </citation>
    <scope>NUCLEOTIDE SEQUENCE</scope>
    <source>
        <strain evidence="12">105_WCHN</strain>
    </source>
</reference>
<evidence type="ECO:0000256" key="7">
    <source>
        <dbReference type="ARBA" id="ARBA00022777"/>
    </source>
</evidence>